<comment type="caution">
    <text evidence="11">The sequence shown here is derived from an EMBL/GenBank/DDBJ whole genome shotgun (WGS) entry which is preliminary data.</text>
</comment>
<evidence type="ECO:0000256" key="8">
    <source>
        <dbReference type="ARBA" id="ARBA00023136"/>
    </source>
</evidence>
<organism evidence="11 12">
    <name type="scientific">Pseudomonas duriflava</name>
    <dbReference type="NCBI Taxonomy" id="459528"/>
    <lineage>
        <taxon>Bacteria</taxon>
        <taxon>Pseudomonadati</taxon>
        <taxon>Pseudomonadota</taxon>
        <taxon>Gammaproteobacteria</taxon>
        <taxon>Pseudomonadales</taxon>
        <taxon>Pseudomonadaceae</taxon>
        <taxon>Pseudomonas</taxon>
    </lineage>
</organism>
<evidence type="ECO:0000256" key="5">
    <source>
        <dbReference type="ARBA" id="ARBA00022618"/>
    </source>
</evidence>
<comment type="similarity">
    <text evidence="2 10">Belongs to the ExbD/TolR family.</text>
</comment>
<dbReference type="InterPro" id="IPR014168">
    <property type="entry name" value="Tol-Pal_TolR"/>
</dbReference>
<keyword evidence="8 10" id="KW-0472">Membrane</keyword>
<dbReference type="InterPro" id="IPR003400">
    <property type="entry name" value="ExbD"/>
</dbReference>
<dbReference type="Gene3D" id="3.30.420.270">
    <property type="match status" value="1"/>
</dbReference>
<evidence type="ECO:0000256" key="7">
    <source>
        <dbReference type="ARBA" id="ARBA00022989"/>
    </source>
</evidence>
<reference evidence="11 12" key="1">
    <citation type="journal article" date="2015" name="Stand. Genomic Sci.">
        <title>Genomic Encyclopedia of Bacterial and Archaeal Type Strains, Phase III: the genomes of soil and plant-associated and newly described type strains.</title>
        <authorList>
            <person name="Whitman W.B."/>
            <person name="Woyke T."/>
            <person name="Klenk H.P."/>
            <person name="Zhou Y."/>
            <person name="Lilburn T.G."/>
            <person name="Beck B.J."/>
            <person name="De Vos P."/>
            <person name="Vandamme P."/>
            <person name="Eisen J.A."/>
            <person name="Garrity G."/>
            <person name="Hugenholtz P."/>
            <person name="Kyrpides N.C."/>
        </authorList>
    </citation>
    <scope>NUCLEOTIDE SEQUENCE [LARGE SCALE GENOMIC DNA]</scope>
    <source>
        <strain evidence="11 12">CGMCC 1.6858</strain>
    </source>
</reference>
<gene>
    <name evidence="10" type="primary">tolR</name>
    <name evidence="11" type="ORF">IQ22_03308</name>
</gene>
<dbReference type="EMBL" id="VLKY01000011">
    <property type="protein sequence ID" value="TWI52538.1"/>
    <property type="molecule type" value="Genomic_DNA"/>
</dbReference>
<feature type="transmembrane region" description="Helical" evidence="10">
    <location>
        <begin position="20"/>
        <end position="38"/>
    </location>
</feature>
<evidence type="ECO:0000256" key="6">
    <source>
        <dbReference type="ARBA" id="ARBA00022692"/>
    </source>
</evidence>
<evidence type="ECO:0000256" key="3">
    <source>
        <dbReference type="ARBA" id="ARBA00022475"/>
    </source>
</evidence>
<keyword evidence="7 10" id="KW-1133">Transmembrane helix</keyword>
<evidence type="ECO:0000256" key="10">
    <source>
        <dbReference type="HAMAP-Rule" id="MF_02203"/>
    </source>
</evidence>
<dbReference type="GO" id="GO:0005886">
    <property type="term" value="C:plasma membrane"/>
    <property type="evidence" value="ECO:0007669"/>
    <property type="project" value="UniProtKB-SubCell"/>
</dbReference>
<keyword evidence="9 10" id="KW-0131">Cell cycle</keyword>
<name>A0A562Q754_9PSED</name>
<dbReference type="GO" id="GO:0022857">
    <property type="term" value="F:transmembrane transporter activity"/>
    <property type="evidence" value="ECO:0007669"/>
    <property type="project" value="InterPro"/>
</dbReference>
<accession>A0A562Q754</accession>
<comment type="subunit">
    <text evidence="10">The Tol-Pal system is composed of five core proteins: the inner membrane proteins TolA, TolQ and TolR, the periplasmic protein TolB and the outer membrane protein Pal. They form a network linking the inner and outer membranes and the peptidoglycan layer.</text>
</comment>
<evidence type="ECO:0000256" key="2">
    <source>
        <dbReference type="ARBA" id="ARBA00005811"/>
    </source>
</evidence>
<dbReference type="GO" id="GO:0051301">
    <property type="term" value="P:cell division"/>
    <property type="evidence" value="ECO:0007669"/>
    <property type="project" value="UniProtKB-UniRule"/>
</dbReference>
<comment type="function">
    <text evidence="10">Part of the Tol-Pal system, which plays a role in outer membrane invagination during cell division and is important for maintaining outer membrane integrity.</text>
</comment>
<evidence type="ECO:0000256" key="1">
    <source>
        <dbReference type="ARBA" id="ARBA00004162"/>
    </source>
</evidence>
<sequence length="149" mass="16211">MLLTRTRKHKPKSEMNVVPYIDVMLVLLVIFMVTAPMIQQGVKVNLPKVASEALPTLHDQQVLTLTVTADGHYHWNLGPAVEVNGRTDEAASLDEMTAKVSQIMRVRSDTQVLIRADSAVDYHAVVSAMAALQKGGVPNVGLITEAPQS</sequence>
<evidence type="ECO:0000256" key="9">
    <source>
        <dbReference type="ARBA" id="ARBA00023306"/>
    </source>
</evidence>
<dbReference type="GO" id="GO:0015031">
    <property type="term" value="P:protein transport"/>
    <property type="evidence" value="ECO:0007669"/>
    <property type="project" value="InterPro"/>
</dbReference>
<keyword evidence="3 10" id="KW-1003">Cell membrane</keyword>
<comment type="subcellular location">
    <subcellularLocation>
        <location evidence="10">Cell inner membrane</location>
        <topology evidence="10">Single-pass membrane protein</topology>
    </subcellularLocation>
    <subcellularLocation>
        <location evidence="1">Cell membrane</location>
        <topology evidence="1">Single-pass membrane protein</topology>
    </subcellularLocation>
</comment>
<keyword evidence="12" id="KW-1185">Reference proteome</keyword>
<dbReference type="PANTHER" id="PTHR30558">
    <property type="entry name" value="EXBD MEMBRANE COMPONENT OF PMF-DRIVEN MACROMOLECULE IMPORT SYSTEM"/>
    <property type="match status" value="1"/>
</dbReference>
<dbReference type="Proteomes" id="UP000316905">
    <property type="component" value="Unassembled WGS sequence"/>
</dbReference>
<proteinExistence type="inferred from homology"/>
<dbReference type="PANTHER" id="PTHR30558:SF7">
    <property type="entry name" value="TOL-PAL SYSTEM PROTEIN TOLR"/>
    <property type="match status" value="1"/>
</dbReference>
<keyword evidence="6 10" id="KW-0812">Transmembrane</keyword>
<keyword evidence="4 10" id="KW-0997">Cell inner membrane</keyword>
<dbReference type="OrthoDB" id="9798629at2"/>
<dbReference type="Pfam" id="PF02472">
    <property type="entry name" value="ExbD"/>
    <property type="match status" value="1"/>
</dbReference>
<dbReference type="NCBIfam" id="TIGR02801">
    <property type="entry name" value="tolR"/>
    <property type="match status" value="1"/>
</dbReference>
<dbReference type="HAMAP" id="MF_02203">
    <property type="entry name" value="TolR"/>
    <property type="match status" value="1"/>
</dbReference>
<evidence type="ECO:0000313" key="11">
    <source>
        <dbReference type="EMBL" id="TWI52538.1"/>
    </source>
</evidence>
<evidence type="ECO:0000313" key="12">
    <source>
        <dbReference type="Proteomes" id="UP000316905"/>
    </source>
</evidence>
<keyword evidence="5 10" id="KW-0132">Cell division</keyword>
<dbReference type="RefSeq" id="WP_145143834.1">
    <property type="nucleotide sequence ID" value="NZ_VLKY01000011.1"/>
</dbReference>
<protein>
    <recommendedName>
        <fullName evidence="10">Tol-Pal system protein TolR</fullName>
    </recommendedName>
</protein>
<evidence type="ECO:0000256" key="4">
    <source>
        <dbReference type="ARBA" id="ARBA00022519"/>
    </source>
</evidence>
<dbReference type="AlphaFoldDB" id="A0A562Q754"/>